<dbReference type="Proteomes" id="UP000053989">
    <property type="component" value="Unassembled WGS sequence"/>
</dbReference>
<sequence>MSSDSSSSSANTKAASKRKPPPDTETASDDDENSGSGLDQDGDVGVLSHAERRKQKKRELKATKASEAAAKKRKLNDGSAAKSSSTSRLPDEAKLKRQNSVWVGNLSYQTTRDMLKQYFDGAGEITRIHMPQRPGTGENLGFAYVDFATPDAKITAITLSEGQLDGRNLLIKDGNDFTGRPSKTSEGGEKGTMSESVKAGTTSSSLTKSAQKILRIQKQPPAPTLFLGNLGFDVTDDTIRELFEAHANFGKSNTKGKGKDKDTNDGEEVMGAGIRKIRMGTFEDSGKCKGFAFVDFTSVEHATNALINPRNHRLNGRDLVVEYASADAVRRGGGGGPKNVKQDQHGKRGRVQQYGEEKGTNPSSKHDTHRPKGDREADTLEESTVEPTVTPGPLERRKRTRDDHSHKKRARPGAALAQAPRQSAAIVPSEGRKIVF</sequence>
<evidence type="ECO:0000256" key="3">
    <source>
        <dbReference type="SAM" id="MobiDB-lite"/>
    </source>
</evidence>
<feature type="compositionally biased region" description="Polar residues" evidence="3">
    <location>
        <begin position="193"/>
        <end position="204"/>
    </location>
</feature>
<dbReference type="GO" id="GO:0005730">
    <property type="term" value="C:nucleolus"/>
    <property type="evidence" value="ECO:0007669"/>
    <property type="project" value="TreeGrafter"/>
</dbReference>
<feature type="region of interest" description="Disordered" evidence="3">
    <location>
        <begin position="1"/>
        <end position="93"/>
    </location>
</feature>
<evidence type="ECO:0000256" key="1">
    <source>
        <dbReference type="ARBA" id="ARBA00022884"/>
    </source>
</evidence>
<dbReference type="PANTHER" id="PTHR23236">
    <property type="entry name" value="EUKARYOTIC TRANSLATION INITIATION FACTOR 4B/4H"/>
    <property type="match status" value="1"/>
</dbReference>
<evidence type="ECO:0000259" key="4">
    <source>
        <dbReference type="PROSITE" id="PS50102"/>
    </source>
</evidence>
<feature type="compositionally biased region" description="Low complexity" evidence="3">
    <location>
        <begin position="414"/>
        <end position="425"/>
    </location>
</feature>
<feature type="region of interest" description="Disordered" evidence="3">
    <location>
        <begin position="329"/>
        <end position="436"/>
    </location>
</feature>
<evidence type="ECO:0000313" key="5">
    <source>
        <dbReference type="EMBL" id="KIM63689.1"/>
    </source>
</evidence>
<dbReference type="PANTHER" id="PTHR23236:SF95">
    <property type="entry name" value="NUCLEOLAR PROTEIN 13"/>
    <property type="match status" value="1"/>
</dbReference>
<gene>
    <name evidence="5" type="ORF">SCLCIDRAFT_15504</name>
</gene>
<feature type="region of interest" description="Disordered" evidence="3">
    <location>
        <begin position="172"/>
        <end position="204"/>
    </location>
</feature>
<feature type="compositionally biased region" description="Basic and acidic residues" evidence="3">
    <location>
        <begin position="355"/>
        <end position="378"/>
    </location>
</feature>
<evidence type="ECO:0000313" key="6">
    <source>
        <dbReference type="Proteomes" id="UP000053989"/>
    </source>
</evidence>
<accession>A0A0C3E5H3</accession>
<reference evidence="5 6" key="1">
    <citation type="submission" date="2014-04" db="EMBL/GenBank/DDBJ databases">
        <authorList>
            <consortium name="DOE Joint Genome Institute"/>
            <person name="Kuo A."/>
            <person name="Kohler A."/>
            <person name="Nagy L.G."/>
            <person name="Floudas D."/>
            <person name="Copeland A."/>
            <person name="Barry K.W."/>
            <person name="Cichocki N."/>
            <person name="Veneault-Fourrey C."/>
            <person name="LaButti K."/>
            <person name="Lindquist E.A."/>
            <person name="Lipzen A."/>
            <person name="Lundell T."/>
            <person name="Morin E."/>
            <person name="Murat C."/>
            <person name="Sun H."/>
            <person name="Tunlid A."/>
            <person name="Henrissat B."/>
            <person name="Grigoriev I.V."/>
            <person name="Hibbett D.S."/>
            <person name="Martin F."/>
            <person name="Nordberg H.P."/>
            <person name="Cantor M.N."/>
            <person name="Hua S.X."/>
        </authorList>
    </citation>
    <scope>NUCLEOTIDE SEQUENCE [LARGE SCALE GENOMIC DNA]</scope>
    <source>
        <strain evidence="5 6">Foug A</strain>
    </source>
</reference>
<dbReference type="AlphaFoldDB" id="A0A0C3E5H3"/>
<keyword evidence="1 2" id="KW-0694">RNA-binding</keyword>
<dbReference type="OrthoDB" id="439808at2759"/>
<dbReference type="GO" id="GO:0003723">
    <property type="term" value="F:RNA binding"/>
    <property type="evidence" value="ECO:0007669"/>
    <property type="project" value="UniProtKB-UniRule"/>
</dbReference>
<proteinExistence type="predicted"/>
<organism evidence="5 6">
    <name type="scientific">Scleroderma citrinum Foug A</name>
    <dbReference type="NCBI Taxonomy" id="1036808"/>
    <lineage>
        <taxon>Eukaryota</taxon>
        <taxon>Fungi</taxon>
        <taxon>Dikarya</taxon>
        <taxon>Basidiomycota</taxon>
        <taxon>Agaricomycotina</taxon>
        <taxon>Agaricomycetes</taxon>
        <taxon>Agaricomycetidae</taxon>
        <taxon>Boletales</taxon>
        <taxon>Sclerodermatineae</taxon>
        <taxon>Sclerodermataceae</taxon>
        <taxon>Scleroderma</taxon>
    </lineage>
</organism>
<dbReference type="SUPFAM" id="SSF54928">
    <property type="entry name" value="RNA-binding domain, RBD"/>
    <property type="match status" value="2"/>
</dbReference>
<dbReference type="SMART" id="SM00360">
    <property type="entry name" value="RRM"/>
    <property type="match status" value="2"/>
</dbReference>
<dbReference type="PROSITE" id="PS50102">
    <property type="entry name" value="RRM"/>
    <property type="match status" value="2"/>
</dbReference>
<dbReference type="Gene3D" id="3.30.70.330">
    <property type="match status" value="2"/>
</dbReference>
<dbReference type="HOGENOM" id="CLU_027451_2_2_1"/>
<name>A0A0C3E5H3_9AGAM</name>
<protein>
    <recommendedName>
        <fullName evidence="4">RRM domain-containing protein</fullName>
    </recommendedName>
</protein>
<reference evidence="6" key="2">
    <citation type="submission" date="2015-01" db="EMBL/GenBank/DDBJ databases">
        <title>Evolutionary Origins and Diversification of the Mycorrhizal Mutualists.</title>
        <authorList>
            <consortium name="DOE Joint Genome Institute"/>
            <consortium name="Mycorrhizal Genomics Consortium"/>
            <person name="Kohler A."/>
            <person name="Kuo A."/>
            <person name="Nagy L.G."/>
            <person name="Floudas D."/>
            <person name="Copeland A."/>
            <person name="Barry K.W."/>
            <person name="Cichocki N."/>
            <person name="Veneault-Fourrey C."/>
            <person name="LaButti K."/>
            <person name="Lindquist E.A."/>
            <person name="Lipzen A."/>
            <person name="Lundell T."/>
            <person name="Morin E."/>
            <person name="Murat C."/>
            <person name="Riley R."/>
            <person name="Ohm R."/>
            <person name="Sun H."/>
            <person name="Tunlid A."/>
            <person name="Henrissat B."/>
            <person name="Grigoriev I.V."/>
            <person name="Hibbett D.S."/>
            <person name="Martin F."/>
        </authorList>
    </citation>
    <scope>NUCLEOTIDE SEQUENCE [LARGE SCALE GENOMIC DNA]</scope>
    <source>
        <strain evidence="6">Foug A</strain>
    </source>
</reference>
<feature type="domain" description="RRM" evidence="4">
    <location>
        <begin position="223"/>
        <end position="326"/>
    </location>
</feature>
<evidence type="ECO:0000256" key="2">
    <source>
        <dbReference type="PROSITE-ProRule" id="PRU00176"/>
    </source>
</evidence>
<dbReference type="Pfam" id="PF00076">
    <property type="entry name" value="RRM_1"/>
    <property type="match status" value="2"/>
</dbReference>
<dbReference type="InParanoid" id="A0A0C3E5H3"/>
<dbReference type="FunCoup" id="A0A0C3E5H3">
    <property type="interactions" value="353"/>
</dbReference>
<keyword evidence="6" id="KW-1185">Reference proteome</keyword>
<dbReference type="EMBL" id="KN822033">
    <property type="protein sequence ID" value="KIM63689.1"/>
    <property type="molecule type" value="Genomic_DNA"/>
</dbReference>
<dbReference type="InterPro" id="IPR012677">
    <property type="entry name" value="Nucleotide-bd_a/b_plait_sf"/>
</dbReference>
<dbReference type="InterPro" id="IPR035979">
    <property type="entry name" value="RBD_domain_sf"/>
</dbReference>
<dbReference type="STRING" id="1036808.A0A0C3E5H3"/>
<dbReference type="InterPro" id="IPR000504">
    <property type="entry name" value="RRM_dom"/>
</dbReference>
<feature type="domain" description="RRM" evidence="4">
    <location>
        <begin position="99"/>
        <end position="184"/>
    </location>
</feature>